<organism evidence="1">
    <name type="scientific">marine sediment metagenome</name>
    <dbReference type="NCBI Taxonomy" id="412755"/>
    <lineage>
        <taxon>unclassified sequences</taxon>
        <taxon>metagenomes</taxon>
        <taxon>ecological metagenomes</taxon>
    </lineage>
</organism>
<reference evidence="1" key="1">
    <citation type="journal article" date="2014" name="Front. Microbiol.">
        <title>High frequency of phylogenetically diverse reductive dehalogenase-homologous genes in deep subseafloor sedimentary metagenomes.</title>
        <authorList>
            <person name="Kawai M."/>
            <person name="Futagami T."/>
            <person name="Toyoda A."/>
            <person name="Takaki Y."/>
            <person name="Nishi S."/>
            <person name="Hori S."/>
            <person name="Arai W."/>
            <person name="Tsubouchi T."/>
            <person name="Morono Y."/>
            <person name="Uchiyama I."/>
            <person name="Ito T."/>
            <person name="Fujiyama A."/>
            <person name="Inagaki F."/>
            <person name="Takami H."/>
        </authorList>
    </citation>
    <scope>NUCLEOTIDE SEQUENCE</scope>
    <source>
        <strain evidence="1">Expedition CK06-06</strain>
    </source>
</reference>
<gene>
    <name evidence="1" type="ORF">S01H4_17187</name>
</gene>
<accession>X0YT50</accession>
<protein>
    <submittedName>
        <fullName evidence="1">Uncharacterized protein</fullName>
    </submittedName>
</protein>
<dbReference type="AlphaFoldDB" id="X0YT50"/>
<name>X0YT50_9ZZZZ</name>
<evidence type="ECO:0000313" key="1">
    <source>
        <dbReference type="EMBL" id="GAG59719.1"/>
    </source>
</evidence>
<feature type="non-terminal residue" evidence="1">
    <location>
        <position position="1"/>
    </location>
</feature>
<comment type="caution">
    <text evidence="1">The sequence shown here is derived from an EMBL/GenBank/DDBJ whole genome shotgun (WGS) entry which is preliminary data.</text>
</comment>
<dbReference type="EMBL" id="BART01007562">
    <property type="protein sequence ID" value="GAG59719.1"/>
    <property type="molecule type" value="Genomic_DNA"/>
</dbReference>
<sequence>RITRVPTLARANEIYALMNDNISQPRYMRAYTPYV</sequence>
<proteinExistence type="predicted"/>